<comment type="caution">
    <text evidence="1">The sequence shown here is derived from an EMBL/GenBank/DDBJ whole genome shotgun (WGS) entry which is preliminary data.</text>
</comment>
<sequence length="372" mass="43910">MEYRNIGKDSQYLWYIIDNESQLADMAYLFDRFGGHKVYSAEFSDCVDDHTRGIFYFSVFIVVPPDPYRIRVFMGHGISDKPIAKFKPPRNYTAMDYYNTPGLKFSWHYDHYGHQIQVPYDKRLKFGLPTSDLFLNPAFDYRGRKEEFKKSYGIKTDRPIILFSPSFNSNDLEFYFRLFVESFKDDYYFIVRSHDREFFFDKYPFPNVFHYRGLEHPAELIACADYYIGDGSSVDNIAIYADIPMVLVKDQVKIRGDVPYEFDMRNYMPYFAINPDGPFKSITDCIKESEGDSAAADRQAYIDKSFDFNDGKCIDRMCQQNINLLDILKRRMAGERDTRNYLLVNIWNQTMPGRTLQEMKTPDDINYDDLYG</sequence>
<dbReference type="SUPFAM" id="SSF53756">
    <property type="entry name" value="UDP-Glycosyltransferase/glycogen phosphorylase"/>
    <property type="match status" value="1"/>
</dbReference>
<organism evidence="1">
    <name type="scientific">marine sediment metagenome</name>
    <dbReference type="NCBI Taxonomy" id="412755"/>
    <lineage>
        <taxon>unclassified sequences</taxon>
        <taxon>metagenomes</taxon>
        <taxon>ecological metagenomes</taxon>
    </lineage>
</organism>
<proteinExistence type="predicted"/>
<dbReference type="Gene3D" id="3.40.50.12580">
    <property type="match status" value="1"/>
</dbReference>
<reference evidence="1" key="1">
    <citation type="journal article" date="2015" name="Nature">
        <title>Complex archaea that bridge the gap between prokaryotes and eukaryotes.</title>
        <authorList>
            <person name="Spang A."/>
            <person name="Saw J.H."/>
            <person name="Jorgensen S.L."/>
            <person name="Zaremba-Niedzwiedzka K."/>
            <person name="Martijn J."/>
            <person name="Lind A.E."/>
            <person name="van Eijk R."/>
            <person name="Schleper C."/>
            <person name="Guy L."/>
            <person name="Ettema T.J."/>
        </authorList>
    </citation>
    <scope>NUCLEOTIDE SEQUENCE</scope>
</reference>
<name>A0A0F9KSB1_9ZZZZ</name>
<protein>
    <recommendedName>
        <fullName evidence="2">CDP-glycerol:poly(Glycerophosphate) glycerophosphotransferase</fullName>
    </recommendedName>
</protein>
<evidence type="ECO:0008006" key="2">
    <source>
        <dbReference type="Google" id="ProtNLM"/>
    </source>
</evidence>
<dbReference type="GO" id="GO:0016020">
    <property type="term" value="C:membrane"/>
    <property type="evidence" value="ECO:0007669"/>
    <property type="project" value="InterPro"/>
</dbReference>
<gene>
    <name evidence="1" type="ORF">LCGC14_1367560</name>
</gene>
<dbReference type="InterPro" id="IPR043148">
    <property type="entry name" value="TagF_C"/>
</dbReference>
<dbReference type="AlphaFoldDB" id="A0A0F9KSB1"/>
<feature type="non-terminal residue" evidence="1">
    <location>
        <position position="372"/>
    </location>
</feature>
<dbReference type="Pfam" id="PF04464">
    <property type="entry name" value="Glyphos_transf"/>
    <property type="match status" value="1"/>
</dbReference>
<accession>A0A0F9KSB1</accession>
<dbReference type="GO" id="GO:0047355">
    <property type="term" value="F:CDP-glycerol glycerophosphotransferase activity"/>
    <property type="evidence" value="ECO:0007669"/>
    <property type="project" value="InterPro"/>
</dbReference>
<dbReference type="EMBL" id="LAZR01008607">
    <property type="protein sequence ID" value="KKM77676.1"/>
    <property type="molecule type" value="Genomic_DNA"/>
</dbReference>
<dbReference type="InterPro" id="IPR007554">
    <property type="entry name" value="Glycerophosphate_synth"/>
</dbReference>
<evidence type="ECO:0000313" key="1">
    <source>
        <dbReference type="EMBL" id="KKM77676.1"/>
    </source>
</evidence>